<protein>
    <submittedName>
        <fullName evidence="3">Uncharacterized protein</fullName>
    </submittedName>
</protein>
<feature type="compositionally biased region" description="Low complexity" evidence="1">
    <location>
        <begin position="7"/>
        <end position="46"/>
    </location>
</feature>
<evidence type="ECO:0000313" key="4">
    <source>
        <dbReference type="Proteomes" id="UP000266861"/>
    </source>
</evidence>
<keyword evidence="2" id="KW-0472">Membrane</keyword>
<evidence type="ECO:0000313" key="3">
    <source>
        <dbReference type="EMBL" id="RHZ47964.1"/>
    </source>
</evidence>
<accession>A0A397GDN4</accession>
<proteinExistence type="predicted"/>
<evidence type="ECO:0000256" key="1">
    <source>
        <dbReference type="SAM" id="MobiDB-lite"/>
    </source>
</evidence>
<dbReference type="EMBL" id="PQFF01000479">
    <property type="protein sequence ID" value="RHZ47964.1"/>
    <property type="molecule type" value="Genomic_DNA"/>
</dbReference>
<evidence type="ECO:0000256" key="2">
    <source>
        <dbReference type="SAM" id="Phobius"/>
    </source>
</evidence>
<name>A0A397GDN4_9GLOM</name>
<sequence>MLTRRLNSTSSIPSSSIPSTPSTFTSTPSTFTSTPSTFTSTPSTFTSTPSNSFFWGKVQQTVIANKEAFIVFGSLISGVSVVCSIVIGNNWKLKNDIVELREKQIALKERQDNLRKEIKAMLEGFQKVHDVYNTNWGAILNKGQITIPTGEKKT</sequence>
<feature type="transmembrane region" description="Helical" evidence="2">
    <location>
        <begin position="68"/>
        <end position="87"/>
    </location>
</feature>
<dbReference type="Proteomes" id="UP000266861">
    <property type="component" value="Unassembled WGS sequence"/>
</dbReference>
<comment type="caution">
    <text evidence="3">The sequence shown here is derived from an EMBL/GenBank/DDBJ whole genome shotgun (WGS) entry which is preliminary data.</text>
</comment>
<gene>
    <name evidence="3" type="ORF">Glove_564g44</name>
</gene>
<dbReference type="OrthoDB" id="2420278at2759"/>
<keyword evidence="2" id="KW-0812">Transmembrane</keyword>
<organism evidence="3 4">
    <name type="scientific">Diversispora epigaea</name>
    <dbReference type="NCBI Taxonomy" id="1348612"/>
    <lineage>
        <taxon>Eukaryota</taxon>
        <taxon>Fungi</taxon>
        <taxon>Fungi incertae sedis</taxon>
        <taxon>Mucoromycota</taxon>
        <taxon>Glomeromycotina</taxon>
        <taxon>Glomeromycetes</taxon>
        <taxon>Diversisporales</taxon>
        <taxon>Diversisporaceae</taxon>
        <taxon>Diversispora</taxon>
    </lineage>
</organism>
<keyword evidence="2" id="KW-1133">Transmembrane helix</keyword>
<feature type="region of interest" description="Disordered" evidence="1">
    <location>
        <begin position="1"/>
        <end position="46"/>
    </location>
</feature>
<keyword evidence="4" id="KW-1185">Reference proteome</keyword>
<dbReference type="AlphaFoldDB" id="A0A397GDN4"/>
<reference evidence="3 4" key="1">
    <citation type="submission" date="2018-08" db="EMBL/GenBank/DDBJ databases">
        <title>Genome and evolution of the arbuscular mycorrhizal fungus Diversispora epigaea (formerly Glomus versiforme) and its bacterial endosymbionts.</title>
        <authorList>
            <person name="Sun X."/>
            <person name="Fei Z."/>
            <person name="Harrison M."/>
        </authorList>
    </citation>
    <scope>NUCLEOTIDE SEQUENCE [LARGE SCALE GENOMIC DNA]</scope>
    <source>
        <strain evidence="3 4">IT104</strain>
    </source>
</reference>